<keyword evidence="5" id="KW-1185">Reference proteome</keyword>
<gene>
    <name evidence="6" type="primary">LOC110983733</name>
</gene>
<dbReference type="PANTHER" id="PTHR24201:SF17">
    <property type="entry name" value="ANKYRIN REPEAT DOMAIN-CONTAINING PROTEIN 10-LIKE ISOFORM X1"/>
    <property type="match status" value="1"/>
</dbReference>
<feature type="repeat" description="ANK" evidence="3">
    <location>
        <begin position="55"/>
        <end position="87"/>
    </location>
</feature>
<dbReference type="Proteomes" id="UP000694845">
    <property type="component" value="Unplaced"/>
</dbReference>
<keyword evidence="2 3" id="KW-0040">ANK repeat</keyword>
<dbReference type="SMART" id="SM00248">
    <property type="entry name" value="ANK"/>
    <property type="match status" value="4"/>
</dbReference>
<protein>
    <submittedName>
        <fullName evidence="6">Ankyrin repeat domain-containing protein 10-like isoform X1</fullName>
    </submittedName>
</protein>
<evidence type="ECO:0000256" key="4">
    <source>
        <dbReference type="SAM" id="MobiDB-lite"/>
    </source>
</evidence>
<dbReference type="Pfam" id="PF12796">
    <property type="entry name" value="Ank_2"/>
    <property type="match status" value="1"/>
</dbReference>
<keyword evidence="1" id="KW-0677">Repeat</keyword>
<evidence type="ECO:0000313" key="6">
    <source>
        <dbReference type="RefSeq" id="XP_022098927.1"/>
    </source>
</evidence>
<dbReference type="PROSITE" id="PS50297">
    <property type="entry name" value="ANK_REP_REGION"/>
    <property type="match status" value="1"/>
</dbReference>
<accession>A0A8B7Z1S8</accession>
<dbReference type="SUPFAM" id="SSF48403">
    <property type="entry name" value="Ankyrin repeat"/>
    <property type="match status" value="1"/>
</dbReference>
<evidence type="ECO:0000313" key="5">
    <source>
        <dbReference type="Proteomes" id="UP000694845"/>
    </source>
</evidence>
<evidence type="ECO:0000256" key="2">
    <source>
        <dbReference type="ARBA" id="ARBA00023043"/>
    </source>
</evidence>
<dbReference type="KEGG" id="aplc:110983733"/>
<proteinExistence type="predicted"/>
<sequence length="377" mass="41049">MMEKSPALGFWDKSSEDQLRGRFPVHRACRDGDTAALSVLLAHGEYDLYTEDHFYGWTPAHWSAYYGKLDCLQLLVTAGVNFDVATQRFHQTPAHVAAFGNQPHCLMWLIQSGASVNAQDYLGETPVHKSARSGGIECLGILKANGAIFRIANNNGHMPKDLALSCSNEPCALYMQQVEDSHHVPNGFSSRDLGRKRGTDDIVNGDLKKARTEDGVESLPAFNGKPSNGTENALTSNGLSMPSIHVGDPTSPPKCSIGIQAMPSPCMHLPHPQDTGPERLQSSELVSLYTEVDLGIDESQCDLQHNSHMAMQTEHHLGNGVTETMDINNHQSGFQNGAVPVSVSASAMEHEAAVAMTLGYDSMYDSIYNSVGYCHFF</sequence>
<feature type="region of interest" description="Disordered" evidence="4">
    <location>
        <begin position="210"/>
        <end position="229"/>
    </location>
</feature>
<dbReference type="PROSITE" id="PS50088">
    <property type="entry name" value="ANK_REPEAT"/>
    <property type="match status" value="2"/>
</dbReference>
<dbReference type="RefSeq" id="XP_022098927.1">
    <property type="nucleotide sequence ID" value="XM_022243235.1"/>
</dbReference>
<name>A0A8B7Z1S8_ACAPL</name>
<evidence type="ECO:0000256" key="3">
    <source>
        <dbReference type="PROSITE-ProRule" id="PRU00023"/>
    </source>
</evidence>
<dbReference type="InterPro" id="IPR002110">
    <property type="entry name" value="Ankyrin_rpt"/>
</dbReference>
<reference evidence="6" key="1">
    <citation type="submission" date="2025-08" db="UniProtKB">
        <authorList>
            <consortium name="RefSeq"/>
        </authorList>
    </citation>
    <scope>IDENTIFICATION</scope>
</reference>
<dbReference type="InterPro" id="IPR036770">
    <property type="entry name" value="Ankyrin_rpt-contain_sf"/>
</dbReference>
<dbReference type="InterPro" id="IPR050776">
    <property type="entry name" value="Ank_Repeat/CDKN_Inhibitor"/>
</dbReference>
<organism evidence="5 6">
    <name type="scientific">Acanthaster planci</name>
    <name type="common">Crown-of-thorns starfish</name>
    <dbReference type="NCBI Taxonomy" id="133434"/>
    <lineage>
        <taxon>Eukaryota</taxon>
        <taxon>Metazoa</taxon>
        <taxon>Echinodermata</taxon>
        <taxon>Eleutherozoa</taxon>
        <taxon>Asterozoa</taxon>
        <taxon>Asteroidea</taxon>
        <taxon>Valvatacea</taxon>
        <taxon>Valvatida</taxon>
        <taxon>Acanthasteridae</taxon>
        <taxon>Acanthaster</taxon>
    </lineage>
</organism>
<dbReference type="PANTHER" id="PTHR24201">
    <property type="entry name" value="ANK_REP_REGION DOMAIN-CONTAINING PROTEIN"/>
    <property type="match status" value="1"/>
</dbReference>
<dbReference type="Gene3D" id="1.25.40.20">
    <property type="entry name" value="Ankyrin repeat-containing domain"/>
    <property type="match status" value="1"/>
</dbReference>
<evidence type="ECO:0000256" key="1">
    <source>
        <dbReference type="ARBA" id="ARBA00022737"/>
    </source>
</evidence>
<dbReference type="OrthoDB" id="5402602at2759"/>
<feature type="repeat" description="ANK" evidence="3">
    <location>
        <begin position="89"/>
        <end position="121"/>
    </location>
</feature>
<dbReference type="AlphaFoldDB" id="A0A8B7Z1S8"/>
<dbReference type="GeneID" id="110983733"/>